<dbReference type="Gene3D" id="1.10.1580.10">
    <property type="match status" value="1"/>
</dbReference>
<gene>
    <name evidence="7" type="primary">ylqF</name>
    <name evidence="7" type="ORF">L7E55_03565</name>
</gene>
<dbReference type="PANTHER" id="PTHR45782:SF4">
    <property type="entry name" value="MITOCHONDRIAL RIBOSOME-ASSOCIATED GTPASE 1"/>
    <property type="match status" value="1"/>
</dbReference>
<dbReference type="FunFam" id="3.40.50.300:FF:000590">
    <property type="entry name" value="Ribosome biogenesis GTPase A"/>
    <property type="match status" value="1"/>
</dbReference>
<feature type="domain" description="CP-type G" evidence="6">
    <location>
        <begin position="11"/>
        <end position="178"/>
    </location>
</feature>
<accession>A0A9X4H0Q2</accession>
<dbReference type="InterPro" id="IPR023179">
    <property type="entry name" value="GTP-bd_ortho_bundle_sf"/>
</dbReference>
<reference evidence="7" key="1">
    <citation type="submission" date="2022-02" db="EMBL/GenBank/DDBJ databases">
        <authorList>
            <person name="Leng L."/>
        </authorList>
    </citation>
    <scope>NUCLEOTIDE SEQUENCE</scope>
    <source>
        <strain evidence="7">JI</strain>
    </source>
</reference>
<dbReference type="Gene3D" id="3.40.50.300">
    <property type="entry name" value="P-loop containing nucleotide triphosphate hydrolases"/>
    <property type="match status" value="1"/>
</dbReference>
<dbReference type="GO" id="GO:0003924">
    <property type="term" value="F:GTPase activity"/>
    <property type="evidence" value="ECO:0007669"/>
    <property type="project" value="TreeGrafter"/>
</dbReference>
<evidence type="ECO:0000256" key="3">
    <source>
        <dbReference type="ARBA" id="ARBA00023134"/>
    </source>
</evidence>
<sequence length="289" mass="31922">MDIQWYPGHMAKAKREVKENLKLVDVVIEVLDARIPASSRNPDINEITGPKPKLVVLNKSDLADPKLTGLWLNKFINSGTPAAAVDLISGSGVRAVPVLVKQLAAPKMESLISAGRRPRAARCIVLGIPNVGKSFLINKLADRRAARTGYKPGVTRGQQWVRMAGNLELMDTPGILWPKFTDPEAAFRLAVTGAIKEEVFNIYDVAGQLVKWMAENYPEAIKKRYKLQRLPVETGEMLELIGTSRGFIGTGGVVDLQKSAHNVLKEFREGKFGRITLDYPEDIKQLQSN</sequence>
<dbReference type="PROSITE" id="PS51721">
    <property type="entry name" value="G_CP"/>
    <property type="match status" value="1"/>
</dbReference>
<feature type="binding site" evidence="5">
    <location>
        <position position="174"/>
    </location>
    <ligand>
        <name>GTP</name>
        <dbReference type="ChEBI" id="CHEBI:37565"/>
    </ligand>
</feature>
<dbReference type="InterPro" id="IPR030378">
    <property type="entry name" value="G_CP_dom"/>
</dbReference>
<dbReference type="NCBIfam" id="TIGR03596">
    <property type="entry name" value="GTPase_YlqF"/>
    <property type="match status" value="1"/>
</dbReference>
<dbReference type="GO" id="GO:0005737">
    <property type="term" value="C:cytoplasm"/>
    <property type="evidence" value="ECO:0007669"/>
    <property type="project" value="UniProtKB-SubCell"/>
</dbReference>
<dbReference type="InterPro" id="IPR027417">
    <property type="entry name" value="P-loop_NTPase"/>
</dbReference>
<comment type="caution">
    <text evidence="7">The sequence shown here is derived from an EMBL/GenBank/DDBJ whole genome shotgun (WGS) entry which is preliminary data.</text>
</comment>
<dbReference type="EMBL" id="JAKOAV010000004">
    <property type="protein sequence ID" value="MDF9407446.1"/>
    <property type="molecule type" value="Genomic_DNA"/>
</dbReference>
<keyword evidence="4" id="KW-0963">Cytoplasm</keyword>
<dbReference type="InterPro" id="IPR006073">
    <property type="entry name" value="GTP-bd"/>
</dbReference>
<dbReference type="AlphaFoldDB" id="A0A9X4H0Q2"/>
<dbReference type="RefSeq" id="WP_277442680.1">
    <property type="nucleotide sequence ID" value="NZ_JAKOAV010000004.1"/>
</dbReference>
<protein>
    <recommendedName>
        <fullName evidence="1 4">Ribosome biogenesis GTPase A</fullName>
    </recommendedName>
</protein>
<dbReference type="Pfam" id="PF01926">
    <property type="entry name" value="MMR_HSR1"/>
    <property type="match status" value="1"/>
</dbReference>
<name>A0A9X4H0Q2_9FIRM</name>
<keyword evidence="3 4" id="KW-0342">GTP-binding</keyword>
<dbReference type="InterPro" id="IPR016478">
    <property type="entry name" value="GTPase_MTG1"/>
</dbReference>
<evidence type="ECO:0000313" key="7">
    <source>
        <dbReference type="EMBL" id="MDF9407446.1"/>
    </source>
</evidence>
<dbReference type="GO" id="GO:0006412">
    <property type="term" value="P:translation"/>
    <property type="evidence" value="ECO:0007669"/>
    <property type="project" value="TreeGrafter"/>
</dbReference>
<comment type="similarity">
    <text evidence="4">Belongs to the TRAFAC class YlqF/YawG GTPase family. MTG1 subfamily.</text>
</comment>
<evidence type="ECO:0000259" key="6">
    <source>
        <dbReference type="PROSITE" id="PS51721"/>
    </source>
</evidence>
<comment type="function">
    <text evidence="4">Required for a late step of 50S ribosomal subunit assembly. Has GTPase activity.</text>
</comment>
<dbReference type="PANTHER" id="PTHR45782">
    <property type="entry name" value="MITOCHONDRIAL RIBOSOME-ASSOCIATED GTPASE 1"/>
    <property type="match status" value="1"/>
</dbReference>
<dbReference type="PIRSF" id="PIRSF006230">
    <property type="entry name" value="MG442"/>
    <property type="match status" value="1"/>
</dbReference>
<dbReference type="GO" id="GO:0005525">
    <property type="term" value="F:GTP binding"/>
    <property type="evidence" value="ECO:0007669"/>
    <property type="project" value="UniProtKB-KW"/>
</dbReference>
<comment type="subcellular location">
    <subcellularLocation>
        <location evidence="4">Cytoplasm</location>
    </subcellularLocation>
</comment>
<dbReference type="InterPro" id="IPR019991">
    <property type="entry name" value="GTP-bd_ribosome_bgen"/>
</dbReference>
<dbReference type="Proteomes" id="UP001154312">
    <property type="component" value="Unassembled WGS sequence"/>
</dbReference>
<evidence type="ECO:0000256" key="2">
    <source>
        <dbReference type="ARBA" id="ARBA00022741"/>
    </source>
</evidence>
<feature type="binding site" evidence="5">
    <location>
        <begin position="58"/>
        <end position="61"/>
    </location>
    <ligand>
        <name>GTP</name>
        <dbReference type="ChEBI" id="CHEBI:37565"/>
    </ligand>
</feature>
<keyword evidence="8" id="KW-1185">Reference proteome</keyword>
<evidence type="ECO:0000256" key="5">
    <source>
        <dbReference type="PIRSR" id="PIRSR006230-1"/>
    </source>
</evidence>
<dbReference type="SUPFAM" id="SSF52540">
    <property type="entry name" value="P-loop containing nucleoside triphosphate hydrolases"/>
    <property type="match status" value="1"/>
</dbReference>
<evidence type="ECO:0000256" key="4">
    <source>
        <dbReference type="PIRNR" id="PIRNR006230"/>
    </source>
</evidence>
<proteinExistence type="inferred from homology"/>
<dbReference type="CDD" id="cd01856">
    <property type="entry name" value="YlqF"/>
    <property type="match status" value="1"/>
</dbReference>
<organism evidence="7 8">
    <name type="scientific">Pelotomaculum isophthalicicum JI</name>
    <dbReference type="NCBI Taxonomy" id="947010"/>
    <lineage>
        <taxon>Bacteria</taxon>
        <taxon>Bacillati</taxon>
        <taxon>Bacillota</taxon>
        <taxon>Clostridia</taxon>
        <taxon>Eubacteriales</taxon>
        <taxon>Desulfotomaculaceae</taxon>
        <taxon>Pelotomaculum</taxon>
    </lineage>
</organism>
<evidence type="ECO:0000313" key="8">
    <source>
        <dbReference type="Proteomes" id="UP001154312"/>
    </source>
</evidence>
<keyword evidence="2 4" id="KW-0547">Nucleotide-binding</keyword>
<evidence type="ECO:0000256" key="1">
    <source>
        <dbReference type="ARBA" id="ARBA00014898"/>
    </source>
</evidence>